<dbReference type="Proteomes" id="UP000054632">
    <property type="component" value="Unassembled WGS sequence"/>
</dbReference>
<dbReference type="EMBL" id="JYDR01000012">
    <property type="protein sequence ID" value="KRY76336.1"/>
    <property type="molecule type" value="Genomic_DNA"/>
</dbReference>
<evidence type="ECO:0000313" key="1">
    <source>
        <dbReference type="EMBL" id="KRY76336.1"/>
    </source>
</evidence>
<evidence type="ECO:0000313" key="2">
    <source>
        <dbReference type="Proteomes" id="UP000054632"/>
    </source>
</evidence>
<reference evidence="1 2" key="1">
    <citation type="submission" date="2015-01" db="EMBL/GenBank/DDBJ databases">
        <title>Evolution of Trichinella species and genotypes.</title>
        <authorList>
            <person name="Korhonen P.K."/>
            <person name="Edoardo P."/>
            <person name="Giuseppe L.R."/>
            <person name="Gasser R.B."/>
        </authorList>
    </citation>
    <scope>NUCLEOTIDE SEQUENCE [LARGE SCALE GENOMIC DNA]</scope>
    <source>
        <strain evidence="1">ISS13</strain>
    </source>
</reference>
<proteinExistence type="predicted"/>
<name>A0A0V1ERF9_TRIPS</name>
<protein>
    <submittedName>
        <fullName evidence="1">Uncharacterized protein</fullName>
    </submittedName>
</protein>
<accession>A0A0V1ERF9</accession>
<organism evidence="1 2">
    <name type="scientific">Trichinella pseudospiralis</name>
    <name type="common">Parasitic roundworm</name>
    <dbReference type="NCBI Taxonomy" id="6337"/>
    <lineage>
        <taxon>Eukaryota</taxon>
        <taxon>Metazoa</taxon>
        <taxon>Ecdysozoa</taxon>
        <taxon>Nematoda</taxon>
        <taxon>Enoplea</taxon>
        <taxon>Dorylaimia</taxon>
        <taxon>Trichinellida</taxon>
        <taxon>Trichinellidae</taxon>
        <taxon>Trichinella</taxon>
    </lineage>
</organism>
<dbReference type="AlphaFoldDB" id="A0A0V1ERF9"/>
<sequence>MSSDIAAHAKLIMLTTLFIRGHKSVVAPSTNLEATRVISISVHVDSCSKDAHGFYKRVGPGSEYDVQQLGLEISAPSSNSAETASHCRANDTANTVTAIFLYNEVAFVTPGDISNRCYHWSDQRIMIPFVQTSIDSYISNLNVNMGNFLHGEHHVQLGLNIRVIDSCQKAAWNITEREHWLAGKKV</sequence>
<gene>
    <name evidence="1" type="ORF">T4A_11864</name>
</gene>
<comment type="caution">
    <text evidence="1">The sequence shown here is derived from an EMBL/GenBank/DDBJ whole genome shotgun (WGS) entry which is preliminary data.</text>
</comment>